<feature type="domain" description="DUF8159" evidence="1">
    <location>
        <begin position="4"/>
        <end position="115"/>
    </location>
</feature>
<dbReference type="STRING" id="660518.SAMN05216218_11050"/>
<dbReference type="EMBL" id="FNBK01000010">
    <property type="protein sequence ID" value="SDF83457.1"/>
    <property type="molecule type" value="Genomic_DNA"/>
</dbReference>
<dbReference type="AlphaFoldDB" id="A0A1G7PBF7"/>
<proteinExistence type="predicted"/>
<dbReference type="RefSeq" id="WP_092693259.1">
    <property type="nucleotide sequence ID" value="NZ_FNBK01000010.1"/>
</dbReference>
<dbReference type="Proteomes" id="UP000199076">
    <property type="component" value="Unassembled WGS sequence"/>
</dbReference>
<organism evidence="2 3">
    <name type="scientific">Halorientalis regularis</name>
    <dbReference type="NCBI Taxonomy" id="660518"/>
    <lineage>
        <taxon>Archaea</taxon>
        <taxon>Methanobacteriati</taxon>
        <taxon>Methanobacteriota</taxon>
        <taxon>Stenosarchaea group</taxon>
        <taxon>Halobacteria</taxon>
        <taxon>Halobacteriales</taxon>
        <taxon>Haloarculaceae</taxon>
        <taxon>Halorientalis</taxon>
    </lineage>
</organism>
<dbReference type="InterPro" id="IPR058473">
    <property type="entry name" value="DUF8159"/>
</dbReference>
<dbReference type="Pfam" id="PF26490">
    <property type="entry name" value="DUF8159"/>
    <property type="match status" value="1"/>
</dbReference>
<sequence length="128" mass="13707">MSTFQTAVNESLAVTEAELESLVVADDAMSLGYRVPSTDDRDAITEQVAAVAAAFLLVVRDGAGRPELTVHIYEGDALVPTASYCIDADWARACILGDSEHSEYLQRVLDSLVSREQLAAGKVSFVEA</sequence>
<accession>A0A1G7PBF7</accession>
<protein>
    <recommendedName>
        <fullName evidence="1">DUF8159 domain-containing protein</fullName>
    </recommendedName>
</protein>
<gene>
    <name evidence="2" type="ORF">SAMN05216218_11050</name>
</gene>
<evidence type="ECO:0000313" key="3">
    <source>
        <dbReference type="Proteomes" id="UP000199076"/>
    </source>
</evidence>
<reference evidence="3" key="1">
    <citation type="submission" date="2016-10" db="EMBL/GenBank/DDBJ databases">
        <authorList>
            <person name="Varghese N."/>
            <person name="Submissions S."/>
        </authorList>
    </citation>
    <scope>NUCLEOTIDE SEQUENCE [LARGE SCALE GENOMIC DNA]</scope>
    <source>
        <strain evidence="3">IBRC-M 10760</strain>
    </source>
</reference>
<name>A0A1G7PBF7_9EURY</name>
<dbReference type="OrthoDB" id="234927at2157"/>
<evidence type="ECO:0000259" key="1">
    <source>
        <dbReference type="Pfam" id="PF26490"/>
    </source>
</evidence>
<evidence type="ECO:0000313" key="2">
    <source>
        <dbReference type="EMBL" id="SDF83457.1"/>
    </source>
</evidence>
<keyword evidence="3" id="KW-1185">Reference proteome</keyword>